<keyword evidence="2" id="KW-1133">Transmembrane helix</keyword>
<dbReference type="PANTHER" id="PTHR30373">
    <property type="entry name" value="UPF0603 PROTEIN YGCG"/>
    <property type="match status" value="1"/>
</dbReference>
<reference evidence="5 6" key="1">
    <citation type="submission" date="2017-11" db="EMBL/GenBank/DDBJ databases">
        <title>Genomic Encyclopedia of Archaeal and Bacterial Type Strains, Phase II (KMG-II): From Individual Species to Whole Genera.</title>
        <authorList>
            <person name="Goeker M."/>
        </authorList>
    </citation>
    <scope>NUCLEOTIDE SEQUENCE [LARGE SCALE GENOMIC DNA]</scope>
    <source>
        <strain evidence="5 6">DSM 27393</strain>
    </source>
</reference>
<feature type="domain" description="TPM" evidence="4">
    <location>
        <begin position="36"/>
        <end position="151"/>
    </location>
</feature>
<feature type="transmembrane region" description="Helical" evidence="2">
    <location>
        <begin position="178"/>
        <end position="203"/>
    </location>
</feature>
<evidence type="ECO:0000313" key="5">
    <source>
        <dbReference type="EMBL" id="PJJ72750.1"/>
    </source>
</evidence>
<keyword evidence="6" id="KW-1185">Reference proteome</keyword>
<organism evidence="5 6">
    <name type="scientific">Diaminobutyricimonas aerilata</name>
    <dbReference type="NCBI Taxonomy" id="1162967"/>
    <lineage>
        <taxon>Bacteria</taxon>
        <taxon>Bacillati</taxon>
        <taxon>Actinomycetota</taxon>
        <taxon>Actinomycetes</taxon>
        <taxon>Micrococcales</taxon>
        <taxon>Microbacteriaceae</taxon>
        <taxon>Diaminobutyricimonas</taxon>
    </lineage>
</organism>
<dbReference type="EMBL" id="PGFF01000001">
    <property type="protein sequence ID" value="PJJ72750.1"/>
    <property type="molecule type" value="Genomic_DNA"/>
</dbReference>
<feature type="region of interest" description="Disordered" evidence="1">
    <location>
        <begin position="630"/>
        <end position="685"/>
    </location>
</feature>
<dbReference type="InterPro" id="IPR007621">
    <property type="entry name" value="TPM_dom"/>
</dbReference>
<feature type="compositionally biased region" description="Gly residues" evidence="1">
    <location>
        <begin position="630"/>
        <end position="651"/>
    </location>
</feature>
<feature type="chain" id="PRO_5014670385" evidence="3">
    <location>
        <begin position="26"/>
        <end position="685"/>
    </location>
</feature>
<protein>
    <submittedName>
        <fullName evidence="5">Putative membrane protein YgcG</fullName>
    </submittedName>
</protein>
<gene>
    <name evidence="5" type="ORF">CLV46_2326</name>
</gene>
<accession>A0A2M9CLJ3</accession>
<feature type="signal peptide" evidence="3">
    <location>
        <begin position="1"/>
        <end position="25"/>
    </location>
</feature>
<sequence>MRSVRTLAVAALAAVLIAAPTAAQAAAPIDLGGEYVVDQVGALEDRGPEVLDALDRLYDQSGLQLFVVYVDRFDGAEDGWADATAERNGLGRNDVLLAVATDDRNYELSTDLDIPLTEAQLDDVEAIALEPSLRENDWAGAAVATADGLAAVAQGLPVPEPDITPGEPDPGQRNAFPWGTVLLIGLGVLAAAIVVFLVAAAVARRRRAAELSRAAADRERELETRAGGMLVALDDALTTSRQELGFAIAEFGEQATRDFAVAIDEAAAQVGEAFQLRQQLDDTTQETPEQRAAISRRIIQLCEGADAVLDAQLDAFEALRDLEKAAPTLVPELGARLTPLRERIATTAATLTAAGQRFDEAALAAVAGNAEQADEVLRIADTSLTEARARLAAGTSAAGPARAAQVALAQADALLDAVGTHLRNLDEAAQRLDAAIADTESDLTAAGSAPTEEVTRAIGDARAALDRARAGRRSPVEAAQELLSANAQLDAVLTAVRTEQENRARATTALVTAVQAARTRVAAAAQFIDTRRGAVGAGPRTRLSEAQRQLLDAETLGQTDPVAALGRAQHASALADSALGLARADRDRWSAAPHPAQSGAAELGGLLGYLLGGDDDGYGYDGGGWSSGRRSGGWSGGSSGGLFGGSSGGWSSGRSSSSGSRRSSGGSRRSSRSSGGSRSSRRGRF</sequence>
<keyword evidence="2" id="KW-0472">Membrane</keyword>
<evidence type="ECO:0000259" key="4">
    <source>
        <dbReference type="Pfam" id="PF04536"/>
    </source>
</evidence>
<dbReference type="Proteomes" id="UP000228758">
    <property type="component" value="Unassembled WGS sequence"/>
</dbReference>
<comment type="caution">
    <text evidence="5">The sequence shown here is derived from an EMBL/GenBank/DDBJ whole genome shotgun (WGS) entry which is preliminary data.</text>
</comment>
<dbReference type="Pfam" id="PF04536">
    <property type="entry name" value="TPM_phosphatase"/>
    <property type="match status" value="1"/>
</dbReference>
<keyword evidence="2" id="KW-0812">Transmembrane</keyword>
<evidence type="ECO:0000256" key="1">
    <source>
        <dbReference type="SAM" id="MobiDB-lite"/>
    </source>
</evidence>
<evidence type="ECO:0000256" key="3">
    <source>
        <dbReference type="SAM" id="SignalP"/>
    </source>
</evidence>
<proteinExistence type="predicted"/>
<evidence type="ECO:0000313" key="6">
    <source>
        <dbReference type="Proteomes" id="UP000228758"/>
    </source>
</evidence>
<dbReference type="AlphaFoldDB" id="A0A2M9CLJ3"/>
<name>A0A2M9CLJ3_9MICO</name>
<keyword evidence="3" id="KW-0732">Signal</keyword>
<dbReference type="PANTHER" id="PTHR30373:SF2">
    <property type="entry name" value="UPF0603 PROTEIN YGCG"/>
    <property type="match status" value="1"/>
</dbReference>
<feature type="compositionally biased region" description="Low complexity" evidence="1">
    <location>
        <begin position="652"/>
        <end position="678"/>
    </location>
</feature>
<dbReference type="Gene3D" id="3.10.310.50">
    <property type="match status" value="1"/>
</dbReference>
<evidence type="ECO:0000256" key="2">
    <source>
        <dbReference type="SAM" id="Phobius"/>
    </source>
</evidence>